<dbReference type="Pfam" id="PF07690">
    <property type="entry name" value="MFS_1"/>
    <property type="match status" value="1"/>
</dbReference>
<feature type="transmembrane region" description="Helical" evidence="6">
    <location>
        <begin position="390"/>
        <end position="411"/>
    </location>
</feature>
<evidence type="ECO:0000313" key="8">
    <source>
        <dbReference type="Proteomes" id="UP001597326"/>
    </source>
</evidence>
<feature type="transmembrane region" description="Helical" evidence="6">
    <location>
        <begin position="56"/>
        <end position="76"/>
    </location>
</feature>
<reference evidence="8" key="1">
    <citation type="journal article" date="2019" name="Int. J. Syst. Evol. Microbiol.">
        <title>The Global Catalogue of Microorganisms (GCM) 10K type strain sequencing project: providing services to taxonomists for standard genome sequencing and annotation.</title>
        <authorList>
            <consortium name="The Broad Institute Genomics Platform"/>
            <consortium name="The Broad Institute Genome Sequencing Center for Infectious Disease"/>
            <person name="Wu L."/>
            <person name="Ma J."/>
        </authorList>
    </citation>
    <scope>NUCLEOTIDE SEQUENCE [LARGE SCALE GENOMIC DNA]</scope>
    <source>
        <strain evidence="8">CAIM 431</strain>
    </source>
</reference>
<keyword evidence="4 6" id="KW-1133">Transmembrane helix</keyword>
<dbReference type="SUPFAM" id="SSF103473">
    <property type="entry name" value="MFS general substrate transporter"/>
    <property type="match status" value="1"/>
</dbReference>
<organism evidence="7 8">
    <name type="scientific">Luteococcus peritonei</name>
    <dbReference type="NCBI Taxonomy" id="88874"/>
    <lineage>
        <taxon>Bacteria</taxon>
        <taxon>Bacillati</taxon>
        <taxon>Actinomycetota</taxon>
        <taxon>Actinomycetes</taxon>
        <taxon>Propionibacteriales</taxon>
        <taxon>Propionibacteriaceae</taxon>
        <taxon>Luteococcus</taxon>
    </lineage>
</organism>
<proteinExistence type="predicted"/>
<dbReference type="CDD" id="cd06173">
    <property type="entry name" value="MFS_MefA_like"/>
    <property type="match status" value="1"/>
</dbReference>
<comment type="subcellular location">
    <subcellularLocation>
        <location evidence="1">Cell membrane</location>
        <topology evidence="1">Multi-pass membrane protein</topology>
    </subcellularLocation>
</comment>
<evidence type="ECO:0000256" key="4">
    <source>
        <dbReference type="ARBA" id="ARBA00022989"/>
    </source>
</evidence>
<feature type="transmembrane region" description="Helical" evidence="6">
    <location>
        <begin position="266"/>
        <end position="286"/>
    </location>
</feature>
<keyword evidence="5 6" id="KW-0472">Membrane</keyword>
<feature type="transmembrane region" description="Helical" evidence="6">
    <location>
        <begin position="31"/>
        <end position="50"/>
    </location>
</feature>
<dbReference type="Gene3D" id="1.20.1250.20">
    <property type="entry name" value="MFS general substrate transporter like domains"/>
    <property type="match status" value="1"/>
</dbReference>
<keyword evidence="3 6" id="KW-0812">Transmembrane</keyword>
<comment type="caution">
    <text evidence="7">The sequence shown here is derived from an EMBL/GenBank/DDBJ whole genome shotgun (WGS) entry which is preliminary data.</text>
</comment>
<dbReference type="Proteomes" id="UP001597326">
    <property type="component" value="Unassembled WGS sequence"/>
</dbReference>
<gene>
    <name evidence="7" type="ORF">ACFSCS_11300</name>
</gene>
<keyword evidence="8" id="KW-1185">Reference proteome</keyword>
<dbReference type="InterPro" id="IPR011701">
    <property type="entry name" value="MFS"/>
</dbReference>
<protein>
    <submittedName>
        <fullName evidence="7">MFS transporter</fullName>
    </submittedName>
</protein>
<evidence type="ECO:0000313" key="7">
    <source>
        <dbReference type="EMBL" id="MFD1890762.1"/>
    </source>
</evidence>
<evidence type="ECO:0000256" key="3">
    <source>
        <dbReference type="ARBA" id="ARBA00022692"/>
    </source>
</evidence>
<keyword evidence="2" id="KW-1003">Cell membrane</keyword>
<dbReference type="InterPro" id="IPR036259">
    <property type="entry name" value="MFS_trans_sf"/>
</dbReference>
<feature type="transmembrane region" description="Helical" evidence="6">
    <location>
        <begin position="298"/>
        <end position="315"/>
    </location>
</feature>
<name>A0ABW4RX63_9ACTN</name>
<feature type="transmembrane region" description="Helical" evidence="6">
    <location>
        <begin position="88"/>
        <end position="111"/>
    </location>
</feature>
<dbReference type="PANTHER" id="PTHR23513:SF6">
    <property type="entry name" value="MAJOR FACILITATOR SUPERFAMILY ASSOCIATED DOMAIN-CONTAINING PROTEIN"/>
    <property type="match status" value="1"/>
</dbReference>
<feature type="transmembrane region" description="Helical" evidence="6">
    <location>
        <begin position="234"/>
        <end position="254"/>
    </location>
</feature>
<dbReference type="PANTHER" id="PTHR23513">
    <property type="entry name" value="INTEGRAL MEMBRANE EFFLUX PROTEIN-RELATED"/>
    <property type="match status" value="1"/>
</dbReference>
<accession>A0ABW4RX63</accession>
<feature type="transmembrane region" description="Helical" evidence="6">
    <location>
        <begin position="321"/>
        <end position="339"/>
    </location>
</feature>
<evidence type="ECO:0000256" key="1">
    <source>
        <dbReference type="ARBA" id="ARBA00004651"/>
    </source>
</evidence>
<dbReference type="EMBL" id="JBHUFZ010000025">
    <property type="protein sequence ID" value="MFD1890762.1"/>
    <property type="molecule type" value="Genomic_DNA"/>
</dbReference>
<sequence>MTFGTPPALASETQLERLDADFRRLWMARTASDLGGSIGSGAMPLVAVLALDSPAWQVSLLAGLSGLVSAALALPAGPLVERRRKRPVMVLADVVRALALMSVPLSVHFGLLSFTQLSLVAVIAATGTICFTAASGAHLKALVPRAVRVQANSRFEASFWTVNVVGAPLGGLLVSALGAPASMAANALAYLASAAGIRRIRRPEPEPPALVSTGWLRDVTSGWRYIWAVPDLRLLLLHGTLFSSFLMATAPITSVLMLRDLGFTPWQYGLTIGLPCLGGLMGSVLTPRLVTRLGQHRTLLVSGVAKTLFVAPIIWAPPGFWGLVVVIASNWILLLVAAVHNPTFATVRMNATDDDHMARVLAAWSITQRTGQPLFVMAFGFLASSTSPRAAIAVAAVGALASSALLPWQLWHTPPTSTDPDRGTVER</sequence>
<evidence type="ECO:0000256" key="6">
    <source>
        <dbReference type="SAM" id="Phobius"/>
    </source>
</evidence>
<feature type="transmembrane region" description="Helical" evidence="6">
    <location>
        <begin position="117"/>
        <end position="137"/>
    </location>
</feature>
<evidence type="ECO:0000256" key="5">
    <source>
        <dbReference type="ARBA" id="ARBA00023136"/>
    </source>
</evidence>
<evidence type="ECO:0000256" key="2">
    <source>
        <dbReference type="ARBA" id="ARBA00022475"/>
    </source>
</evidence>
<dbReference type="RefSeq" id="WP_343872075.1">
    <property type="nucleotide sequence ID" value="NZ_BAAAIX010000004.1"/>
</dbReference>